<evidence type="ECO:0000256" key="10">
    <source>
        <dbReference type="ARBA" id="ARBA00048600"/>
    </source>
</evidence>
<evidence type="ECO:0000256" key="5">
    <source>
        <dbReference type="ARBA" id="ARBA00022598"/>
    </source>
</evidence>
<dbReference type="PROSITE" id="PS00867">
    <property type="entry name" value="CPSASE_2"/>
    <property type="match status" value="1"/>
</dbReference>
<dbReference type="InterPro" id="IPR011764">
    <property type="entry name" value="Biotin_carboxylation_dom"/>
</dbReference>
<evidence type="ECO:0000256" key="7">
    <source>
        <dbReference type="ARBA" id="ARBA00022741"/>
    </source>
</evidence>
<dbReference type="EC" id="6.3.4.14" evidence="4 12"/>
<comment type="catalytic activity">
    <reaction evidence="10 12">
        <text>N(6)-biotinyl-L-lysyl-[protein] + hydrogencarbonate + ATP = N(6)-carboxybiotinyl-L-lysyl-[protein] + ADP + phosphate + H(+)</text>
        <dbReference type="Rhea" id="RHEA:13501"/>
        <dbReference type="Rhea" id="RHEA-COMP:10505"/>
        <dbReference type="Rhea" id="RHEA-COMP:10506"/>
        <dbReference type="ChEBI" id="CHEBI:15378"/>
        <dbReference type="ChEBI" id="CHEBI:17544"/>
        <dbReference type="ChEBI" id="CHEBI:30616"/>
        <dbReference type="ChEBI" id="CHEBI:43474"/>
        <dbReference type="ChEBI" id="CHEBI:83144"/>
        <dbReference type="ChEBI" id="CHEBI:83145"/>
        <dbReference type="ChEBI" id="CHEBI:456216"/>
        <dbReference type="EC" id="6.3.4.14"/>
    </reaction>
</comment>
<feature type="domain" description="ATP-grasp" evidence="13">
    <location>
        <begin position="120"/>
        <end position="318"/>
    </location>
</feature>
<dbReference type="Proteomes" id="UP001330749">
    <property type="component" value="Unassembled WGS sequence"/>
</dbReference>
<keyword evidence="12" id="KW-0092">Biotin</keyword>
<dbReference type="InterPro" id="IPR004549">
    <property type="entry name" value="Acetyl_CoA_COase_biotin_COase"/>
</dbReference>
<dbReference type="InterPro" id="IPR005482">
    <property type="entry name" value="Biotin_COase_C"/>
</dbReference>
<reference evidence="15 16" key="1">
    <citation type="submission" date="2023-03" db="EMBL/GenBank/DDBJ databases">
        <title>Bacillus Genome Sequencing.</title>
        <authorList>
            <person name="Dunlap C."/>
        </authorList>
    </citation>
    <scope>NUCLEOTIDE SEQUENCE [LARGE SCALE GENOMIC DNA]</scope>
    <source>
        <strain evidence="15 16">B-14544</strain>
    </source>
</reference>
<dbReference type="SMART" id="SM00878">
    <property type="entry name" value="Biotin_carb_C"/>
    <property type="match status" value="1"/>
</dbReference>
<dbReference type="NCBIfam" id="TIGR00514">
    <property type="entry name" value="accC"/>
    <property type="match status" value="1"/>
</dbReference>
<evidence type="ECO:0000256" key="9">
    <source>
        <dbReference type="ARBA" id="ARBA00022842"/>
    </source>
</evidence>
<comment type="subunit">
    <text evidence="3 12">Acetyl-CoA carboxylase is a heterohexamer of biotin carboxyl carrier protein, biotin carboxylase and the two subunits of carboxyl transferase in a 2:2 complex.</text>
</comment>
<dbReference type="EMBL" id="JARMQG010000124">
    <property type="protein sequence ID" value="MED3562897.1"/>
    <property type="molecule type" value="Genomic_DNA"/>
</dbReference>
<keyword evidence="8 11" id="KW-0067">ATP-binding</keyword>
<dbReference type="PROSITE" id="PS50975">
    <property type="entry name" value="ATP_GRASP"/>
    <property type="match status" value="1"/>
</dbReference>
<keyword evidence="6" id="KW-0479">Metal-binding</keyword>
<evidence type="ECO:0000256" key="1">
    <source>
        <dbReference type="ARBA" id="ARBA00003761"/>
    </source>
</evidence>
<evidence type="ECO:0000259" key="14">
    <source>
        <dbReference type="PROSITE" id="PS50979"/>
    </source>
</evidence>
<dbReference type="InterPro" id="IPR051602">
    <property type="entry name" value="ACC_Biotin_Carboxylase"/>
</dbReference>
<keyword evidence="7 11" id="KW-0547">Nucleotide-binding</keyword>
<dbReference type="InterPro" id="IPR011054">
    <property type="entry name" value="Rudment_hybrid_motif"/>
</dbReference>
<gene>
    <name evidence="15" type="primary">accC</name>
    <name evidence="15" type="ORF">P4447_10585</name>
</gene>
<keyword evidence="16" id="KW-1185">Reference proteome</keyword>
<dbReference type="InterPro" id="IPR016185">
    <property type="entry name" value="PreATP-grasp_dom_sf"/>
</dbReference>
<feature type="domain" description="Biotin carboxylation" evidence="14">
    <location>
        <begin position="1"/>
        <end position="447"/>
    </location>
</feature>
<evidence type="ECO:0000259" key="13">
    <source>
        <dbReference type="PROSITE" id="PS50975"/>
    </source>
</evidence>
<comment type="function">
    <text evidence="1 12">This protein is a component of the acetyl coenzyme A carboxylase complex; first, biotin carboxylase catalyzes the carboxylation of the carrier protein and then the transcarboxylase transfers the carboxyl group to form malonyl-CoA.</text>
</comment>
<dbReference type="RefSeq" id="WP_327967870.1">
    <property type="nucleotide sequence ID" value="NZ_JARMQG010000124.1"/>
</dbReference>
<dbReference type="SUPFAM" id="SSF51246">
    <property type="entry name" value="Rudiment single hybrid motif"/>
    <property type="match status" value="1"/>
</dbReference>
<dbReference type="Gene3D" id="3.30.470.20">
    <property type="entry name" value="ATP-grasp fold, B domain"/>
    <property type="match status" value="1"/>
</dbReference>
<dbReference type="PROSITE" id="PS00866">
    <property type="entry name" value="CPSASE_1"/>
    <property type="match status" value="1"/>
</dbReference>
<organism evidence="15 16">
    <name type="scientific">Bacillus xiapuensis</name>
    <dbReference type="NCBI Taxonomy" id="2014075"/>
    <lineage>
        <taxon>Bacteria</taxon>
        <taxon>Bacillati</taxon>
        <taxon>Bacillota</taxon>
        <taxon>Bacilli</taxon>
        <taxon>Bacillales</taxon>
        <taxon>Bacillaceae</taxon>
        <taxon>Bacillus</taxon>
    </lineage>
</organism>
<evidence type="ECO:0000256" key="4">
    <source>
        <dbReference type="ARBA" id="ARBA00013263"/>
    </source>
</evidence>
<dbReference type="InterPro" id="IPR005481">
    <property type="entry name" value="BC-like_N"/>
</dbReference>
<dbReference type="Pfam" id="PF02786">
    <property type="entry name" value="CPSase_L_D2"/>
    <property type="match status" value="1"/>
</dbReference>
<dbReference type="NCBIfam" id="NF004085">
    <property type="entry name" value="PRK05586.1"/>
    <property type="match status" value="1"/>
</dbReference>
<keyword evidence="12" id="KW-0443">Lipid metabolism</keyword>
<name>A0ABU6NC54_9BACI</name>
<comment type="pathway">
    <text evidence="2 12">Lipid metabolism; malonyl-CoA biosynthesis; malonyl-CoA from acetyl-CoA: step 1/1.</text>
</comment>
<evidence type="ECO:0000256" key="8">
    <source>
        <dbReference type="ARBA" id="ARBA00022840"/>
    </source>
</evidence>
<dbReference type="InterPro" id="IPR011761">
    <property type="entry name" value="ATP-grasp"/>
</dbReference>
<keyword evidence="12" id="KW-0444">Lipid biosynthesis</keyword>
<dbReference type="GO" id="GO:0004075">
    <property type="term" value="F:biotin carboxylase activity"/>
    <property type="evidence" value="ECO:0007669"/>
    <property type="project" value="UniProtKB-EC"/>
</dbReference>
<dbReference type="NCBIfam" id="NF006367">
    <property type="entry name" value="PRK08591.1"/>
    <property type="match status" value="1"/>
</dbReference>
<evidence type="ECO:0000313" key="15">
    <source>
        <dbReference type="EMBL" id="MED3562897.1"/>
    </source>
</evidence>
<keyword evidence="12" id="KW-0275">Fatty acid biosynthesis</keyword>
<protein>
    <recommendedName>
        <fullName evidence="4 12">Biotin carboxylase</fullName>
        <ecNumber evidence="4 12">6.3.4.14</ecNumber>
    </recommendedName>
    <alternativeName>
        <fullName evidence="12">Acetyl-coenzyme A carboxylase biotin carboxylase subunit A</fullName>
    </alternativeName>
</protein>
<dbReference type="InterPro" id="IPR005479">
    <property type="entry name" value="CPAse_ATP-bd"/>
</dbReference>
<evidence type="ECO:0000256" key="2">
    <source>
        <dbReference type="ARBA" id="ARBA00004956"/>
    </source>
</evidence>
<evidence type="ECO:0000256" key="12">
    <source>
        <dbReference type="RuleBase" id="RU365063"/>
    </source>
</evidence>
<evidence type="ECO:0000256" key="6">
    <source>
        <dbReference type="ARBA" id="ARBA00022723"/>
    </source>
</evidence>
<dbReference type="Pfam" id="PF00289">
    <property type="entry name" value="Biotin_carb_N"/>
    <property type="match status" value="1"/>
</dbReference>
<dbReference type="SUPFAM" id="SSF52440">
    <property type="entry name" value="PreATP-grasp domain"/>
    <property type="match status" value="1"/>
</dbReference>
<dbReference type="SUPFAM" id="SSF56059">
    <property type="entry name" value="Glutathione synthetase ATP-binding domain-like"/>
    <property type="match status" value="1"/>
</dbReference>
<sequence length="451" mass="50080">MIKKLLIANRGEIAVRIIRACREMGIETVAVFSEADREALHVQLADEAYCIGPTSSKDSYLNFTNIISVAKLTACDAIHPGYGFLAENAAFAELCRDCNITFVGPSPEAITKMGTKDIARETMREAGVPIVPGSTGIIQDIDEALELVEKIHYPVIIKATAGGGGKGIRIAKNEQELIKGINITQQEALTAFGNPGVYIEKYIEDFRHVEIQVLADNYGNTIHLGERDCSIQRRLQKLLEETPSPALDGEIRDEMGNAAVKAAKAVDYSGAGTVEFIYDYRNRKFYFMEMNTRIQVEHPVTELVTGTDLIKEQIRVASGEKLSLKQQDVTFTGWAIECRINAENPEKNFMPSPGKIHMYLPPGGLGVRVDSAAYPGYSIPPYYDSMIAKVITYGNTREEAIARMKRALSEFVVEGIHTTIPFHLKLLEHEKFVEGQFNTKFLELHDVMKSV</sequence>
<dbReference type="PROSITE" id="PS50979">
    <property type="entry name" value="BC"/>
    <property type="match status" value="1"/>
</dbReference>
<proteinExistence type="predicted"/>
<dbReference type="PANTHER" id="PTHR48095">
    <property type="entry name" value="PYRUVATE CARBOXYLASE SUBUNIT A"/>
    <property type="match status" value="1"/>
</dbReference>
<comment type="caution">
    <text evidence="15">The sequence shown here is derived from an EMBL/GenBank/DDBJ whole genome shotgun (WGS) entry which is preliminary data.</text>
</comment>
<accession>A0ABU6NC54</accession>
<keyword evidence="9" id="KW-0460">Magnesium</keyword>
<keyword evidence="12" id="KW-0276">Fatty acid metabolism</keyword>
<dbReference type="Pfam" id="PF02785">
    <property type="entry name" value="Biotin_carb_C"/>
    <property type="match status" value="1"/>
</dbReference>
<keyword evidence="5 12" id="KW-0436">Ligase</keyword>
<evidence type="ECO:0000313" key="16">
    <source>
        <dbReference type="Proteomes" id="UP001330749"/>
    </source>
</evidence>
<dbReference type="PANTHER" id="PTHR48095:SF2">
    <property type="entry name" value="BIOTIN CARBOXYLASE, CHLOROPLASTIC"/>
    <property type="match status" value="1"/>
</dbReference>
<evidence type="ECO:0000256" key="3">
    <source>
        <dbReference type="ARBA" id="ARBA00011750"/>
    </source>
</evidence>
<evidence type="ECO:0000256" key="11">
    <source>
        <dbReference type="PROSITE-ProRule" id="PRU00409"/>
    </source>
</evidence>